<feature type="transmembrane region" description="Helical" evidence="10">
    <location>
        <begin position="574"/>
        <end position="595"/>
    </location>
</feature>
<keyword evidence="4 10" id="KW-0812">Transmembrane</keyword>
<dbReference type="EMBL" id="JABDTM020028823">
    <property type="protein sequence ID" value="KAH0808362.1"/>
    <property type="molecule type" value="Genomic_DNA"/>
</dbReference>
<keyword evidence="6 10" id="KW-1133">Transmembrane helix</keyword>
<dbReference type="Pfam" id="PF02949">
    <property type="entry name" value="7tm_6"/>
    <property type="match status" value="2"/>
</dbReference>
<evidence type="ECO:0000256" key="7">
    <source>
        <dbReference type="ARBA" id="ARBA00023136"/>
    </source>
</evidence>
<dbReference type="PANTHER" id="PTHR21137">
    <property type="entry name" value="ODORANT RECEPTOR"/>
    <property type="match status" value="1"/>
</dbReference>
<feature type="transmembrane region" description="Helical" evidence="10">
    <location>
        <begin position="100"/>
        <end position="122"/>
    </location>
</feature>
<evidence type="ECO:0000313" key="11">
    <source>
        <dbReference type="EMBL" id="KAH0808362.1"/>
    </source>
</evidence>
<feature type="transmembrane region" description="Helical" evidence="10">
    <location>
        <begin position="190"/>
        <end position="212"/>
    </location>
</feature>
<evidence type="ECO:0000256" key="6">
    <source>
        <dbReference type="ARBA" id="ARBA00022989"/>
    </source>
</evidence>
<sequence>MSGASYAMVSLFAIIKLTQTETCREKLDCWSEDSGSRETFLRIKRDARRATIYTIMNTILSIATGIALVFPNEKEIHYHYFLKILAEQTLPNFITQTLYYVYKINFVFLFFVMTVNSIRLLYVSRQIKFQSYLFLEHLGNISEGYDVDDLNIFYNQEYQKEVNNKLKFCIRRHLHIVQFAKEINDGIKSLIIPVAITSTLLGISVLLIGFTGTIYYNYYQMILCVAVYQSTLFCAVEGAQCVEEETDKFSQVLFSNPWYTWNQNNKKLLCIFLTISQKPVKILKWSESLDLNYDWALSKMQPTIHQEEKPDIYRSRFTFQCIVGCIFYPAGLIITREYHIHVVFQVLKKVYSLGSVFFNLRGYSYLRTECEKTFFAHERIVRHKRRRSECFICANVPNTSSRIETETCREKLDCWSEDSGSRETFLRIKRHARRATIYTIMNTVLTIATGIALVFPNEKEIHYHYFLKILAEQTPPNFITQTLYYVYKINFVFLFFVMIVNSIRILYVSRQIKFQSYLFLEHLGNISEGYDVDDLNIFYNQEYQKEVNNKLKFCIRRHLHIVQFAKELNDGIKIFIIPFAITATLLGIAVLLVGFTGTIYYNYYQIILSVAVYLSTLFCTVEGPQCIEEETDKFSQVLFSNPWYTWNHNNKKLLCIILTISLKPVKALKWGEILDLNYGFAISVRVKQGISGMKMSPAEYKMQPIIHVQVYVPMYCGLHFLSRWAHYHS</sequence>
<evidence type="ECO:0000256" key="8">
    <source>
        <dbReference type="ARBA" id="ARBA00023170"/>
    </source>
</evidence>
<feature type="transmembrane region" description="Helical" evidence="10">
    <location>
        <begin position="50"/>
        <end position="70"/>
    </location>
</feature>
<dbReference type="PANTHER" id="PTHR21137:SF35">
    <property type="entry name" value="ODORANT RECEPTOR 19A-RELATED"/>
    <property type="match status" value="1"/>
</dbReference>
<keyword evidence="9" id="KW-0807">Transducer</keyword>
<protein>
    <recommendedName>
        <fullName evidence="13">Odorant receptor</fullName>
    </recommendedName>
</protein>
<proteinExistence type="predicted"/>
<dbReference type="GO" id="GO:0004984">
    <property type="term" value="F:olfactory receptor activity"/>
    <property type="evidence" value="ECO:0007669"/>
    <property type="project" value="InterPro"/>
</dbReference>
<accession>A0A8J6H5Q3</accession>
<keyword evidence="7 10" id="KW-0472">Membrane</keyword>
<evidence type="ECO:0008006" key="13">
    <source>
        <dbReference type="Google" id="ProtNLM"/>
    </source>
</evidence>
<feature type="transmembrane region" description="Helical" evidence="10">
    <location>
        <begin position="435"/>
        <end position="455"/>
    </location>
</feature>
<evidence type="ECO:0000313" key="12">
    <source>
        <dbReference type="Proteomes" id="UP000719412"/>
    </source>
</evidence>
<gene>
    <name evidence="11" type="ORF">GEV33_014437</name>
</gene>
<keyword evidence="5" id="KW-0552">Olfaction</keyword>
<reference evidence="11" key="2">
    <citation type="submission" date="2021-08" db="EMBL/GenBank/DDBJ databases">
        <authorList>
            <person name="Eriksson T."/>
        </authorList>
    </citation>
    <scope>NUCLEOTIDE SEQUENCE</scope>
    <source>
        <strain evidence="11">Stoneville</strain>
        <tissue evidence="11">Whole head</tissue>
    </source>
</reference>
<evidence type="ECO:0000256" key="1">
    <source>
        <dbReference type="ARBA" id="ARBA00004651"/>
    </source>
</evidence>
<dbReference type="Proteomes" id="UP000719412">
    <property type="component" value="Unassembled WGS sequence"/>
</dbReference>
<keyword evidence="8" id="KW-0675">Receptor</keyword>
<evidence type="ECO:0000256" key="3">
    <source>
        <dbReference type="ARBA" id="ARBA00022606"/>
    </source>
</evidence>
<dbReference type="AlphaFoldDB" id="A0A8J6H5Q3"/>
<evidence type="ECO:0000256" key="2">
    <source>
        <dbReference type="ARBA" id="ARBA00022475"/>
    </source>
</evidence>
<feature type="transmembrane region" description="Helical" evidence="10">
    <location>
        <begin position="485"/>
        <end position="507"/>
    </location>
</feature>
<keyword evidence="2" id="KW-1003">Cell membrane</keyword>
<keyword evidence="12" id="KW-1185">Reference proteome</keyword>
<name>A0A8J6H5Q3_TENMO</name>
<dbReference type="InterPro" id="IPR004117">
    <property type="entry name" value="7tm6_olfct_rcpt"/>
</dbReference>
<dbReference type="GO" id="GO:0005549">
    <property type="term" value="F:odorant binding"/>
    <property type="evidence" value="ECO:0007669"/>
    <property type="project" value="InterPro"/>
</dbReference>
<comment type="caution">
    <text evidence="11">The sequence shown here is derived from an EMBL/GenBank/DDBJ whole genome shotgun (WGS) entry which is preliminary data.</text>
</comment>
<reference evidence="11" key="1">
    <citation type="journal article" date="2020" name="J Insects Food Feed">
        <title>The yellow mealworm (Tenebrio molitor) genome: a resource for the emerging insects as food and feed industry.</title>
        <authorList>
            <person name="Eriksson T."/>
            <person name="Andere A."/>
            <person name="Kelstrup H."/>
            <person name="Emery V."/>
            <person name="Picard C."/>
        </authorList>
    </citation>
    <scope>NUCLEOTIDE SEQUENCE</scope>
    <source>
        <strain evidence="11">Stoneville</strain>
        <tissue evidence="11">Whole head</tissue>
    </source>
</reference>
<dbReference type="GO" id="GO:0007165">
    <property type="term" value="P:signal transduction"/>
    <property type="evidence" value="ECO:0007669"/>
    <property type="project" value="UniProtKB-KW"/>
</dbReference>
<evidence type="ECO:0000256" key="10">
    <source>
        <dbReference type="SAM" id="Phobius"/>
    </source>
</evidence>
<evidence type="ECO:0000256" key="4">
    <source>
        <dbReference type="ARBA" id="ARBA00022692"/>
    </source>
</evidence>
<evidence type="ECO:0000256" key="5">
    <source>
        <dbReference type="ARBA" id="ARBA00022725"/>
    </source>
</evidence>
<organism evidence="11 12">
    <name type="scientific">Tenebrio molitor</name>
    <name type="common">Yellow mealworm beetle</name>
    <dbReference type="NCBI Taxonomy" id="7067"/>
    <lineage>
        <taxon>Eukaryota</taxon>
        <taxon>Metazoa</taxon>
        <taxon>Ecdysozoa</taxon>
        <taxon>Arthropoda</taxon>
        <taxon>Hexapoda</taxon>
        <taxon>Insecta</taxon>
        <taxon>Pterygota</taxon>
        <taxon>Neoptera</taxon>
        <taxon>Endopterygota</taxon>
        <taxon>Coleoptera</taxon>
        <taxon>Polyphaga</taxon>
        <taxon>Cucujiformia</taxon>
        <taxon>Tenebrionidae</taxon>
        <taxon>Tenebrio</taxon>
    </lineage>
</organism>
<evidence type="ECO:0000256" key="9">
    <source>
        <dbReference type="ARBA" id="ARBA00023224"/>
    </source>
</evidence>
<comment type="subcellular location">
    <subcellularLocation>
        <location evidence="1">Cell membrane</location>
        <topology evidence="1">Multi-pass membrane protein</topology>
    </subcellularLocation>
</comment>
<keyword evidence="3" id="KW-0716">Sensory transduction</keyword>
<dbReference type="GO" id="GO:0005886">
    <property type="term" value="C:plasma membrane"/>
    <property type="evidence" value="ECO:0007669"/>
    <property type="project" value="UniProtKB-SubCell"/>
</dbReference>